<reference evidence="3 4" key="1">
    <citation type="submission" date="2017-08" db="EMBL/GenBank/DDBJ databases">
        <title>The whole genome shortgun sequences of strain Leeuwenhoekiella nanhaiensis G18 from the South China Sea.</title>
        <authorList>
            <person name="Liu Q."/>
        </authorList>
    </citation>
    <scope>NUCLEOTIDE SEQUENCE [LARGE SCALE GENOMIC DNA]</scope>
    <source>
        <strain evidence="3 4">G18</strain>
    </source>
</reference>
<dbReference type="EMBL" id="NQXA01000026">
    <property type="protein sequence ID" value="PHQ27878.1"/>
    <property type="molecule type" value="Genomic_DNA"/>
</dbReference>
<comment type="caution">
    <text evidence="3">The sequence shown here is derived from an EMBL/GenBank/DDBJ whole genome shotgun (WGS) entry which is preliminary data.</text>
</comment>
<dbReference type="GO" id="GO:0016887">
    <property type="term" value="F:ATP hydrolysis activity"/>
    <property type="evidence" value="ECO:0007669"/>
    <property type="project" value="InterPro"/>
</dbReference>
<evidence type="ECO:0000313" key="4">
    <source>
        <dbReference type="Proteomes" id="UP000229433"/>
    </source>
</evidence>
<feature type="domain" description="Rad50/SbcC-type AAA" evidence="2">
    <location>
        <begin position="8"/>
        <end position="283"/>
    </location>
</feature>
<name>A0A2G1VM89_9FLAO</name>
<keyword evidence="4" id="KW-1185">Reference proteome</keyword>
<protein>
    <recommendedName>
        <fullName evidence="2">Rad50/SbcC-type AAA domain-containing protein</fullName>
    </recommendedName>
</protein>
<organism evidence="3 4">
    <name type="scientific">Leeuwenhoekiella nanhaiensis</name>
    <dbReference type="NCBI Taxonomy" id="1655491"/>
    <lineage>
        <taxon>Bacteria</taxon>
        <taxon>Pseudomonadati</taxon>
        <taxon>Bacteroidota</taxon>
        <taxon>Flavobacteriia</taxon>
        <taxon>Flavobacteriales</taxon>
        <taxon>Flavobacteriaceae</taxon>
        <taxon>Leeuwenhoekiella</taxon>
    </lineage>
</organism>
<dbReference type="OrthoDB" id="1698838at2"/>
<accession>A0A2G1VM89</accession>
<dbReference type="SUPFAM" id="SSF52540">
    <property type="entry name" value="P-loop containing nucleoside triphosphate hydrolases"/>
    <property type="match status" value="1"/>
</dbReference>
<dbReference type="PANTHER" id="PTHR32114:SF2">
    <property type="entry name" value="ABC TRANSPORTER ABCH.3"/>
    <property type="match status" value="1"/>
</dbReference>
<dbReference type="Gene3D" id="1.10.287.510">
    <property type="entry name" value="Helix hairpin bin"/>
    <property type="match status" value="1"/>
</dbReference>
<feature type="coiled-coil region" evidence="1">
    <location>
        <begin position="416"/>
        <end position="552"/>
    </location>
</feature>
<dbReference type="InterPro" id="IPR027417">
    <property type="entry name" value="P-loop_NTPase"/>
</dbReference>
<dbReference type="InterPro" id="IPR038729">
    <property type="entry name" value="Rad50/SbcC_AAA"/>
</dbReference>
<feature type="coiled-coil region" evidence="1">
    <location>
        <begin position="234"/>
        <end position="353"/>
    </location>
</feature>
<dbReference type="Gene3D" id="3.40.50.300">
    <property type="entry name" value="P-loop containing nucleotide triphosphate hydrolases"/>
    <property type="match status" value="1"/>
</dbReference>
<dbReference type="Proteomes" id="UP000229433">
    <property type="component" value="Unassembled WGS sequence"/>
</dbReference>
<evidence type="ECO:0000259" key="2">
    <source>
        <dbReference type="Pfam" id="PF13476"/>
    </source>
</evidence>
<dbReference type="Pfam" id="PF13476">
    <property type="entry name" value="AAA_23"/>
    <property type="match status" value="1"/>
</dbReference>
<gene>
    <name evidence="3" type="ORF">CJ305_17895</name>
</gene>
<dbReference type="GO" id="GO:0006302">
    <property type="term" value="P:double-strand break repair"/>
    <property type="evidence" value="ECO:0007669"/>
    <property type="project" value="InterPro"/>
</dbReference>
<sequence length="676" mass="77046">MNQIKIKSLTLLNFKGIRKLHIDDFGPVTSIFGDNGTGKTSIFDAFTWLLFGKDSADRTAFEIKTLDKSNNVIPKLEHEVTAILEVNGELVELKRILREKWVTKRGSEVAEFSGNETVYFWNEVPLSAGDYSKKVSDILDEKIFKMITNPIAFNSLKWQDRRNVLIDMVGGITDEEIARGDKDFENLIAKLSNKSLEEYQSQVGAKLKKMKAELKLIPTRIDEVERGKPEAINFDQIDQKMGQAEKEIEKIDAQMRDELEAEQGLIEQKREIKKRINDLEDKVIDIKHKARKEAYKQYSEASSEVRKLRDKLSELDAELETADRGRDTLAQKKEAKEKEIEALKNQNKALGEKWKAENAKVFEMDENACKCPTCKRELEAEDIDAKRAEFEENFNKNKRQTLESINATGKANTDSIKLLEAEIKTLDERIAKGTDLVADLKSQMDSISKQIDNADTADLPSENEIYDRLIKENEELEAAELSIKRLTEKADSLKKVDTSELEAKKREVKERLNELALQYNKKDQIKAADQRIEELAKEETAMAQEIASQEREQFVIENFIKAKIETLEKRINSKFEIVSFKMFNTQINGGQTETCDTLIDGVPFSDANTASKINAGIDIINTLTNYYQINAPIFIDNRESVVNLIPSKSQIINLIVSESDQKLRVATQNKRVAVEA</sequence>
<dbReference type="RefSeq" id="WP_099647675.1">
    <property type="nucleotide sequence ID" value="NZ_KZ319306.1"/>
</dbReference>
<keyword evidence="1" id="KW-0175">Coiled coil</keyword>
<evidence type="ECO:0000256" key="1">
    <source>
        <dbReference type="SAM" id="Coils"/>
    </source>
</evidence>
<proteinExistence type="predicted"/>
<dbReference type="AlphaFoldDB" id="A0A2G1VM89"/>
<dbReference type="PANTHER" id="PTHR32114">
    <property type="entry name" value="ABC TRANSPORTER ABCH.3"/>
    <property type="match status" value="1"/>
</dbReference>
<evidence type="ECO:0000313" key="3">
    <source>
        <dbReference type="EMBL" id="PHQ27878.1"/>
    </source>
</evidence>